<evidence type="ECO:0000256" key="2">
    <source>
        <dbReference type="ARBA" id="ARBA00022448"/>
    </source>
</evidence>
<dbReference type="PANTHER" id="PTHR45008">
    <property type="entry name" value="PTS SYSTEM GLUCOSE-SPECIFIC EIIA COMPONENT"/>
    <property type="match status" value="1"/>
</dbReference>
<dbReference type="InterPro" id="IPR001127">
    <property type="entry name" value="PTS_EIIA_1_perm"/>
</dbReference>
<evidence type="ECO:0000256" key="6">
    <source>
        <dbReference type="ARBA" id="ARBA00022777"/>
    </source>
</evidence>
<reference evidence="8 9" key="1">
    <citation type="submission" date="2022-11" db="EMBL/GenBank/DDBJ databases">
        <authorList>
            <person name="Caiyu Z."/>
        </authorList>
    </citation>
    <scope>NUCLEOTIDE SEQUENCE [LARGE SCALE GENOMIC DNA]</scope>
    <source>
        <strain evidence="8 9">YR-4</strain>
    </source>
</reference>
<dbReference type="RefSeq" id="WP_268057579.1">
    <property type="nucleotide sequence ID" value="NZ_JAPOHA010000004.1"/>
</dbReference>
<dbReference type="NCBIfam" id="TIGR00830">
    <property type="entry name" value="PTBA"/>
    <property type="match status" value="1"/>
</dbReference>
<evidence type="ECO:0000256" key="3">
    <source>
        <dbReference type="ARBA" id="ARBA00022597"/>
    </source>
</evidence>
<dbReference type="Proteomes" id="UP001082703">
    <property type="component" value="Unassembled WGS sequence"/>
</dbReference>
<accession>A0ABT4BU04</accession>
<keyword evidence="3 8" id="KW-0762">Sugar transport</keyword>
<dbReference type="InterPro" id="IPR011055">
    <property type="entry name" value="Dup_hybrid_motif"/>
</dbReference>
<proteinExistence type="predicted"/>
<dbReference type="InterPro" id="IPR050890">
    <property type="entry name" value="PTS_EIIA_component"/>
</dbReference>
<organism evidence="8 9">
    <name type="scientific">Caproiciproducens galactitolivorans</name>
    <dbReference type="NCBI Taxonomy" id="642589"/>
    <lineage>
        <taxon>Bacteria</taxon>
        <taxon>Bacillati</taxon>
        <taxon>Bacillota</taxon>
        <taxon>Clostridia</taxon>
        <taxon>Eubacteriales</taxon>
        <taxon>Acutalibacteraceae</taxon>
        <taxon>Caproiciproducens</taxon>
    </lineage>
</organism>
<protein>
    <submittedName>
        <fullName evidence="8">PTS glucose transporter subunit IIA</fullName>
    </submittedName>
</protein>
<feature type="domain" description="PTS EIIA type-1" evidence="7">
    <location>
        <begin position="28"/>
        <end position="132"/>
    </location>
</feature>
<keyword evidence="9" id="KW-1185">Reference proteome</keyword>
<evidence type="ECO:0000256" key="5">
    <source>
        <dbReference type="ARBA" id="ARBA00022683"/>
    </source>
</evidence>
<dbReference type="PANTHER" id="PTHR45008:SF1">
    <property type="entry name" value="PTS SYSTEM GLUCOSE-SPECIFIC EIIA COMPONENT"/>
    <property type="match status" value="1"/>
</dbReference>
<name>A0ABT4BU04_9FIRM</name>
<evidence type="ECO:0000259" key="7">
    <source>
        <dbReference type="PROSITE" id="PS51093"/>
    </source>
</evidence>
<evidence type="ECO:0000313" key="9">
    <source>
        <dbReference type="Proteomes" id="UP001082703"/>
    </source>
</evidence>
<dbReference type="Gene3D" id="2.70.70.10">
    <property type="entry name" value="Glucose Permease (Domain IIA)"/>
    <property type="match status" value="1"/>
</dbReference>
<comment type="subcellular location">
    <subcellularLocation>
        <location evidence="1">Cytoplasm</location>
    </subcellularLocation>
</comment>
<keyword evidence="2" id="KW-0813">Transport</keyword>
<dbReference type="PROSITE" id="PS00371">
    <property type="entry name" value="PTS_EIIA_TYPE_1_HIS"/>
    <property type="match status" value="1"/>
</dbReference>
<keyword evidence="4" id="KW-0808">Transferase</keyword>
<evidence type="ECO:0000313" key="8">
    <source>
        <dbReference type="EMBL" id="MCY1713558.1"/>
    </source>
</evidence>
<dbReference type="Pfam" id="PF00358">
    <property type="entry name" value="PTS_EIIA_1"/>
    <property type="match status" value="1"/>
</dbReference>
<comment type="caution">
    <text evidence="8">The sequence shown here is derived from an EMBL/GenBank/DDBJ whole genome shotgun (WGS) entry which is preliminary data.</text>
</comment>
<evidence type="ECO:0000256" key="1">
    <source>
        <dbReference type="ARBA" id="ARBA00004496"/>
    </source>
</evidence>
<sequence>MGLFRKKKKYEILAPLTGKAIPIEETPDSVFSGKVLGDGVTILPESGEVIAPADGTVVNIAHSYHALCIEGDDGADILIHLGINTVELNGKGFTCHVKQGDHVQAGQKLMDVDLEFIKGNGYSIASPCIVTNLENMKNLFPKTGGTKAGETVVIQYEKA</sequence>
<dbReference type="SUPFAM" id="SSF51261">
    <property type="entry name" value="Duplicated hybrid motif"/>
    <property type="match status" value="1"/>
</dbReference>
<dbReference type="PROSITE" id="PS51093">
    <property type="entry name" value="PTS_EIIA_TYPE_1"/>
    <property type="match status" value="1"/>
</dbReference>
<keyword evidence="6" id="KW-0418">Kinase</keyword>
<evidence type="ECO:0000256" key="4">
    <source>
        <dbReference type="ARBA" id="ARBA00022679"/>
    </source>
</evidence>
<gene>
    <name evidence="8" type="ORF">OUY18_04715</name>
</gene>
<keyword evidence="5" id="KW-0598">Phosphotransferase system</keyword>
<dbReference type="EMBL" id="JAPOHA010000004">
    <property type="protein sequence ID" value="MCY1713558.1"/>
    <property type="molecule type" value="Genomic_DNA"/>
</dbReference>